<evidence type="ECO:0000256" key="1">
    <source>
        <dbReference type="SAM" id="MobiDB-lite"/>
    </source>
</evidence>
<reference evidence="3" key="1">
    <citation type="journal article" date="2019" name="Int. J. Syst. Evol. Microbiol.">
        <title>The Global Catalogue of Microorganisms (GCM) 10K type strain sequencing project: providing services to taxonomists for standard genome sequencing and annotation.</title>
        <authorList>
            <consortium name="The Broad Institute Genomics Platform"/>
            <consortium name="The Broad Institute Genome Sequencing Center for Infectious Disease"/>
            <person name="Wu L."/>
            <person name="Ma J."/>
        </authorList>
    </citation>
    <scope>NUCLEOTIDE SEQUENCE [LARGE SCALE GENOMIC DNA]</scope>
    <source>
        <strain evidence="3">JCM 6921</strain>
    </source>
</reference>
<evidence type="ECO:0000313" key="2">
    <source>
        <dbReference type="EMBL" id="GAA2398297.1"/>
    </source>
</evidence>
<dbReference type="Proteomes" id="UP001500058">
    <property type="component" value="Unassembled WGS sequence"/>
</dbReference>
<organism evidence="2 3">
    <name type="scientific">Streptomyces glaucosporus</name>
    <dbReference type="NCBI Taxonomy" id="284044"/>
    <lineage>
        <taxon>Bacteria</taxon>
        <taxon>Bacillati</taxon>
        <taxon>Actinomycetota</taxon>
        <taxon>Actinomycetes</taxon>
        <taxon>Kitasatosporales</taxon>
        <taxon>Streptomycetaceae</taxon>
        <taxon>Streptomyces</taxon>
    </lineage>
</organism>
<dbReference type="EMBL" id="BAAATJ010000009">
    <property type="protein sequence ID" value="GAA2398297.1"/>
    <property type="molecule type" value="Genomic_DNA"/>
</dbReference>
<keyword evidence="3" id="KW-1185">Reference proteome</keyword>
<proteinExistence type="predicted"/>
<gene>
    <name evidence="2" type="ORF">GCM10010420_25580</name>
</gene>
<feature type="compositionally biased region" description="Basic and acidic residues" evidence="1">
    <location>
        <begin position="19"/>
        <end position="28"/>
    </location>
</feature>
<name>A0ABP5VE96_9ACTN</name>
<accession>A0ABP5VE96</accession>
<protein>
    <submittedName>
        <fullName evidence="2">Uncharacterized protein</fullName>
    </submittedName>
</protein>
<sequence>MPHRADCHRLITGAGARGARSDRPRTEPARGPGRAPSVAGRTGRGRPGGNSFWSIAGDRVMFFLSPGGTDRKAGNRKAITRAKASQEVEFWWGMV</sequence>
<feature type="region of interest" description="Disordered" evidence="1">
    <location>
        <begin position="1"/>
        <end position="51"/>
    </location>
</feature>
<evidence type="ECO:0000313" key="3">
    <source>
        <dbReference type="Proteomes" id="UP001500058"/>
    </source>
</evidence>
<comment type="caution">
    <text evidence="2">The sequence shown here is derived from an EMBL/GenBank/DDBJ whole genome shotgun (WGS) entry which is preliminary data.</text>
</comment>